<organism evidence="2 3">
    <name type="scientific">Synaphobranchus kaupii</name>
    <name type="common">Kaup's arrowtooth eel</name>
    <dbReference type="NCBI Taxonomy" id="118154"/>
    <lineage>
        <taxon>Eukaryota</taxon>
        <taxon>Metazoa</taxon>
        <taxon>Chordata</taxon>
        <taxon>Craniata</taxon>
        <taxon>Vertebrata</taxon>
        <taxon>Euteleostomi</taxon>
        <taxon>Actinopterygii</taxon>
        <taxon>Neopterygii</taxon>
        <taxon>Teleostei</taxon>
        <taxon>Anguilliformes</taxon>
        <taxon>Synaphobranchidae</taxon>
        <taxon>Synaphobranchus</taxon>
    </lineage>
</organism>
<dbReference type="Proteomes" id="UP001152622">
    <property type="component" value="Chromosome 2"/>
</dbReference>
<evidence type="ECO:0000256" key="1">
    <source>
        <dbReference type="SAM" id="MobiDB-lite"/>
    </source>
</evidence>
<keyword evidence="3" id="KW-1185">Reference proteome</keyword>
<evidence type="ECO:0000313" key="3">
    <source>
        <dbReference type="Proteomes" id="UP001152622"/>
    </source>
</evidence>
<feature type="region of interest" description="Disordered" evidence="1">
    <location>
        <begin position="62"/>
        <end position="83"/>
    </location>
</feature>
<accession>A0A9Q1G3Q5</accession>
<dbReference type="AlphaFoldDB" id="A0A9Q1G3Q5"/>
<name>A0A9Q1G3Q5_SYNKA</name>
<evidence type="ECO:0000313" key="2">
    <source>
        <dbReference type="EMBL" id="KAJ8374195.1"/>
    </source>
</evidence>
<gene>
    <name evidence="2" type="ORF">SKAU_G00047750</name>
</gene>
<proteinExistence type="predicted"/>
<protein>
    <submittedName>
        <fullName evidence="2">Uncharacterized protein</fullName>
    </submittedName>
</protein>
<comment type="caution">
    <text evidence="2">The sequence shown here is derived from an EMBL/GenBank/DDBJ whole genome shotgun (WGS) entry which is preliminary data.</text>
</comment>
<reference evidence="2" key="1">
    <citation type="journal article" date="2023" name="Science">
        <title>Genome structures resolve the early diversification of teleost fishes.</title>
        <authorList>
            <person name="Parey E."/>
            <person name="Louis A."/>
            <person name="Montfort J."/>
            <person name="Bouchez O."/>
            <person name="Roques C."/>
            <person name="Iampietro C."/>
            <person name="Lluch J."/>
            <person name="Castinel A."/>
            <person name="Donnadieu C."/>
            <person name="Desvignes T."/>
            <person name="Floi Bucao C."/>
            <person name="Jouanno E."/>
            <person name="Wen M."/>
            <person name="Mejri S."/>
            <person name="Dirks R."/>
            <person name="Jansen H."/>
            <person name="Henkel C."/>
            <person name="Chen W.J."/>
            <person name="Zahm M."/>
            <person name="Cabau C."/>
            <person name="Klopp C."/>
            <person name="Thompson A.W."/>
            <person name="Robinson-Rechavi M."/>
            <person name="Braasch I."/>
            <person name="Lecointre G."/>
            <person name="Bobe J."/>
            <person name="Postlethwait J.H."/>
            <person name="Berthelot C."/>
            <person name="Roest Crollius H."/>
            <person name="Guiguen Y."/>
        </authorList>
    </citation>
    <scope>NUCLEOTIDE SEQUENCE</scope>
    <source>
        <strain evidence="2">WJC10195</strain>
    </source>
</reference>
<sequence>MQCGAFLGVGSFARHCGGRDNGGHKSARLCSCVAPSPLREPGAGVGDGSANHSVLRVRAPASSPAEASLSDLQPGARAAGFSHRPPLVPPLGPALSLPASLWGTPSERISRSYCSPGGAGDGAALASLSFLGLFAGRRSDVQASSSQRSPLPSLECPQSGLLKPGRNEPSSCLVWAAVLITALLHPGAASPTSVSGGTGPPIHMEALD</sequence>
<dbReference type="EMBL" id="JAINUF010000002">
    <property type="protein sequence ID" value="KAJ8374195.1"/>
    <property type="molecule type" value="Genomic_DNA"/>
</dbReference>